<dbReference type="AlphaFoldDB" id="A0A2K8U2W9"/>
<dbReference type="PANTHER" id="PTHR45947">
    <property type="entry name" value="SULFOQUINOVOSYL TRANSFERASE SQD2"/>
    <property type="match status" value="1"/>
</dbReference>
<reference evidence="2 3" key="1">
    <citation type="submission" date="2017-03" db="EMBL/GenBank/DDBJ databases">
        <title>Complete genome sequence of Candidatus 'Thiodictyon syntrophicum' sp. nov. strain Cad16T, a photolithoautotroph purple sulfur bacterium isolated from an alpine meromictic lake.</title>
        <authorList>
            <person name="Luedin S.M."/>
            <person name="Pothier J.F."/>
            <person name="Danza F."/>
            <person name="Storelli N."/>
            <person name="Wittwer M."/>
            <person name="Tonolla M."/>
        </authorList>
    </citation>
    <scope>NUCLEOTIDE SEQUENCE [LARGE SCALE GENOMIC DNA]</scope>
    <source>
        <strain evidence="2 3">Cad16T</strain>
    </source>
</reference>
<dbReference type="Proteomes" id="UP000232638">
    <property type="component" value="Chromosome"/>
</dbReference>
<proteinExistence type="predicted"/>
<dbReference type="SUPFAM" id="SSF53756">
    <property type="entry name" value="UDP-Glycosyltransferase/glycogen phosphorylase"/>
    <property type="match status" value="1"/>
</dbReference>
<dbReference type="InterPro" id="IPR050194">
    <property type="entry name" value="Glycosyltransferase_grp1"/>
</dbReference>
<accession>A0A2K8U2W9</accession>
<evidence type="ECO:0000313" key="2">
    <source>
        <dbReference type="EMBL" id="AUB79932.1"/>
    </source>
</evidence>
<dbReference type="InterPro" id="IPR001296">
    <property type="entry name" value="Glyco_trans_1"/>
</dbReference>
<dbReference type="Gene3D" id="3.40.50.2000">
    <property type="entry name" value="Glycogen Phosphorylase B"/>
    <property type="match status" value="2"/>
</dbReference>
<dbReference type="KEGG" id="tsy:THSYN_02435"/>
<evidence type="ECO:0000259" key="1">
    <source>
        <dbReference type="Pfam" id="PF00534"/>
    </source>
</evidence>
<gene>
    <name evidence="2" type="ORF">THSYN_02435</name>
</gene>
<dbReference type="CDD" id="cd03801">
    <property type="entry name" value="GT4_PimA-like"/>
    <property type="match status" value="1"/>
</dbReference>
<dbReference type="Pfam" id="PF00534">
    <property type="entry name" value="Glycos_transf_1"/>
    <property type="match status" value="1"/>
</dbReference>
<evidence type="ECO:0000313" key="3">
    <source>
        <dbReference type="Proteomes" id="UP000232638"/>
    </source>
</evidence>
<keyword evidence="3" id="KW-1185">Reference proteome</keyword>
<organism evidence="2 3">
    <name type="scientific">Candidatus Thiodictyon syntrophicum</name>
    <dbReference type="NCBI Taxonomy" id="1166950"/>
    <lineage>
        <taxon>Bacteria</taxon>
        <taxon>Pseudomonadati</taxon>
        <taxon>Pseudomonadota</taxon>
        <taxon>Gammaproteobacteria</taxon>
        <taxon>Chromatiales</taxon>
        <taxon>Chromatiaceae</taxon>
        <taxon>Thiodictyon</taxon>
    </lineage>
</organism>
<dbReference type="EMBL" id="CP020370">
    <property type="protein sequence ID" value="AUB79932.1"/>
    <property type="molecule type" value="Genomic_DNA"/>
</dbReference>
<sequence length="386" mass="41823">MRALQSSLQHDLKVIELKCRSEYPEFAAARDAVRALHCRTLFAPDAGAISFGRLRGMLYRALDDARPDALFVNGWSQSSAILAMAWSMSHQVPFVIASESTAADQTRVAWREGVKCLLVRRAGAAFVGGRRSAQYLRTLGLPEASIFQGYDAVDNEHFAAGAEAARRAAAQVRSALNLPGRYLLCVARLIPRKGFAMLLEAFARYRAGTTTAGLDLLFVGDGSDRPRLMQLAAALGIDAGVHFHGFQGYDRLPSYYGLAEALIVPSRSEPWGLVVNEAMASALPVLVSSACGCTDDLVRHGHNGFVIDPTNVKELTELVRFIDAQPQRVRQLGRNAHADIGAWGLDHFAAQCWGAAKAAVATGPSRPFALEVFSLESFARTRPGLL</sequence>
<dbReference type="PANTHER" id="PTHR45947:SF3">
    <property type="entry name" value="SULFOQUINOVOSYL TRANSFERASE SQD2"/>
    <property type="match status" value="1"/>
</dbReference>
<feature type="domain" description="Glycosyl transferase family 1" evidence="1">
    <location>
        <begin position="175"/>
        <end position="337"/>
    </location>
</feature>
<protein>
    <recommendedName>
        <fullName evidence="1">Glycosyl transferase family 1 domain-containing protein</fullName>
    </recommendedName>
</protein>
<name>A0A2K8U2W9_9GAMM</name>
<dbReference type="GO" id="GO:0016758">
    <property type="term" value="F:hexosyltransferase activity"/>
    <property type="evidence" value="ECO:0007669"/>
    <property type="project" value="TreeGrafter"/>
</dbReference>